<dbReference type="PRINTS" id="PR00420">
    <property type="entry name" value="RNGMNOXGNASE"/>
</dbReference>
<dbReference type="Pfam" id="PF01494">
    <property type="entry name" value="FAD_binding_3"/>
    <property type="match status" value="1"/>
</dbReference>
<evidence type="ECO:0000259" key="2">
    <source>
        <dbReference type="Pfam" id="PF01494"/>
    </source>
</evidence>
<feature type="domain" description="FAD-binding" evidence="2">
    <location>
        <begin position="4"/>
        <end position="343"/>
    </location>
</feature>
<evidence type="ECO:0000313" key="4">
    <source>
        <dbReference type="Proteomes" id="UP001596270"/>
    </source>
</evidence>
<protein>
    <submittedName>
        <fullName evidence="3">Bifunctional 3-(3-hydroxy-phenyl)propionate/3-hydroxycinnamic acid hydroxylase</fullName>
    </submittedName>
</protein>
<comment type="caution">
    <text evidence="3">The sequence shown here is derived from an EMBL/GenBank/DDBJ whole genome shotgun (WGS) entry which is preliminary data.</text>
</comment>
<dbReference type="PANTHER" id="PTHR43476:SF3">
    <property type="entry name" value="FAD-BINDING MONOOXYGENASE"/>
    <property type="match status" value="1"/>
</dbReference>
<dbReference type="RefSeq" id="WP_371439419.1">
    <property type="nucleotide sequence ID" value="NZ_JBHSRS010000084.1"/>
</dbReference>
<dbReference type="Gene3D" id="3.50.50.60">
    <property type="entry name" value="FAD/NAD(P)-binding domain"/>
    <property type="match status" value="1"/>
</dbReference>
<evidence type="ECO:0000256" key="1">
    <source>
        <dbReference type="ARBA" id="ARBA00023002"/>
    </source>
</evidence>
<dbReference type="InterPro" id="IPR050631">
    <property type="entry name" value="PheA/TfdB_FAD_monoxygenase"/>
</dbReference>
<reference evidence="4" key="1">
    <citation type="journal article" date="2019" name="Int. J. Syst. Evol. Microbiol.">
        <title>The Global Catalogue of Microorganisms (GCM) 10K type strain sequencing project: providing services to taxonomists for standard genome sequencing and annotation.</title>
        <authorList>
            <consortium name="The Broad Institute Genomics Platform"/>
            <consortium name="The Broad Institute Genome Sequencing Center for Infectious Disease"/>
            <person name="Wu L."/>
            <person name="Ma J."/>
        </authorList>
    </citation>
    <scope>NUCLEOTIDE SEQUENCE [LARGE SCALE GENOMIC DNA]</scope>
    <source>
        <strain evidence="4">CCUG 39402</strain>
    </source>
</reference>
<dbReference type="InterPro" id="IPR036188">
    <property type="entry name" value="FAD/NAD-bd_sf"/>
</dbReference>
<organism evidence="3 4">
    <name type="scientific">Polaromonas aquatica</name>
    <dbReference type="NCBI Taxonomy" id="332657"/>
    <lineage>
        <taxon>Bacteria</taxon>
        <taxon>Pseudomonadati</taxon>
        <taxon>Pseudomonadota</taxon>
        <taxon>Betaproteobacteria</taxon>
        <taxon>Burkholderiales</taxon>
        <taxon>Comamonadaceae</taxon>
        <taxon>Polaromonas</taxon>
    </lineage>
</organism>
<dbReference type="SUPFAM" id="SSF51905">
    <property type="entry name" value="FAD/NAD(P)-binding domain"/>
    <property type="match status" value="1"/>
</dbReference>
<dbReference type="Gene3D" id="3.30.70.2450">
    <property type="match status" value="1"/>
</dbReference>
<dbReference type="NCBIfam" id="NF004829">
    <property type="entry name" value="PRK06183.1-3"/>
    <property type="match status" value="1"/>
</dbReference>
<sequence length="529" mass="58576">MKSFDVAIAGFGPVGAVLANLLGQCGMRVLVVEQATEAFDKPRAIGLDHESIRVFQSLGLAEDFMKNTRVYPGGVYLGVDGDPIKRFDPSPPPYALGWPPNVTFVQPELEALLRSGVARFPNVDVRLGHRLLDFQQTESGTTLHVQRAAGGAPIQFSAQYLIACDGANGLVRQRLGIPVEDQAFDEWWVVVDMLQRRESRLPEVSTQYCWPSRPATYVFGPGNLRRWELKLLPGETPDMFRDPARVLKALAPYVDTDAFDLWRSAVYRFHALVAHRWRVGRVFLAGDAAHQTPPFLGQGLGAGIRDVANLAWKLALVQKGSPDALLDTYETERKPHVTELISRAKEFGLEIGMLDTAKALQRDAQLREALAKTHGVTLRQRYVPQLSCGVIDTEDSGGHAGSLFLQPRVMTPDGIECLIDDAVGPGFLFVTDGLEPQSWFDADALDWWLELGGRRLALVQQPAPNSSGILELCETLTLLREWMRVAGAKAMLVRPDRYVYGIAGNPAVLKRQLRQIALQVRLTKEEAIQ</sequence>
<evidence type="ECO:0000313" key="3">
    <source>
        <dbReference type="EMBL" id="MFC6284912.1"/>
    </source>
</evidence>
<gene>
    <name evidence="3" type="ORF">ACFQND_27110</name>
</gene>
<dbReference type="InterPro" id="IPR002938">
    <property type="entry name" value="FAD-bd"/>
</dbReference>
<dbReference type="PANTHER" id="PTHR43476">
    <property type="entry name" value="3-(3-HYDROXY-PHENYL)PROPIONATE/3-HYDROXYCINNAMIC ACID HYDROXYLASE"/>
    <property type="match status" value="1"/>
</dbReference>
<name>A0ABW1U7L4_9BURK</name>
<proteinExistence type="predicted"/>
<keyword evidence="1" id="KW-0560">Oxidoreductase</keyword>
<dbReference type="EMBL" id="JBHSRS010000084">
    <property type="protein sequence ID" value="MFC6284912.1"/>
    <property type="molecule type" value="Genomic_DNA"/>
</dbReference>
<keyword evidence="4" id="KW-1185">Reference proteome</keyword>
<dbReference type="Proteomes" id="UP001596270">
    <property type="component" value="Unassembled WGS sequence"/>
</dbReference>
<accession>A0ABW1U7L4</accession>